<keyword evidence="3" id="KW-0081">Bacteriolytic enzyme</keyword>
<dbReference type="AlphaFoldDB" id="A0A5J5F9A7"/>
<dbReference type="Proteomes" id="UP000326924">
    <property type="component" value="Unassembled WGS sequence"/>
</dbReference>
<dbReference type="InterPro" id="IPR023346">
    <property type="entry name" value="Lysozyme-like_dom_sf"/>
</dbReference>
<evidence type="ECO:0000256" key="5">
    <source>
        <dbReference type="ARBA" id="ARBA00023200"/>
    </source>
</evidence>
<proteinExistence type="inferred from homology"/>
<evidence type="ECO:0000256" key="6">
    <source>
        <dbReference type="ARBA" id="ARBA00023295"/>
    </source>
</evidence>
<dbReference type="InterPro" id="IPR023347">
    <property type="entry name" value="Lysozyme_dom_sf"/>
</dbReference>
<keyword evidence="7" id="KW-0732">Signal</keyword>
<dbReference type="InterPro" id="IPR002196">
    <property type="entry name" value="Glyco_hydro_24"/>
</dbReference>
<dbReference type="PANTHER" id="PTHR38107">
    <property type="match status" value="1"/>
</dbReference>
<comment type="caution">
    <text evidence="8">The sequence shown here is derived from an EMBL/GenBank/DDBJ whole genome shotgun (WGS) entry which is preliminary data.</text>
</comment>
<dbReference type="Pfam" id="PF00959">
    <property type="entry name" value="Phage_lysozyme"/>
    <property type="match status" value="1"/>
</dbReference>
<dbReference type="Gene3D" id="1.10.530.40">
    <property type="match status" value="1"/>
</dbReference>
<feature type="signal peptide" evidence="7">
    <location>
        <begin position="1"/>
        <end position="17"/>
    </location>
</feature>
<evidence type="ECO:0000256" key="7">
    <source>
        <dbReference type="SAM" id="SignalP"/>
    </source>
</evidence>
<protein>
    <submittedName>
        <fullName evidence="8">Lysozyme-like domain-containing protein</fullName>
    </submittedName>
</protein>
<dbReference type="GO" id="GO:0003796">
    <property type="term" value="F:lysozyme activity"/>
    <property type="evidence" value="ECO:0007669"/>
    <property type="project" value="UniProtKB-EC"/>
</dbReference>
<comment type="catalytic activity">
    <reaction evidence="1">
        <text>Hydrolysis of (1-&gt;4)-beta-linkages between N-acetylmuramic acid and N-acetyl-D-glucosamine residues in a peptidoglycan and between N-acetyl-D-glucosamine residues in chitodextrins.</text>
        <dbReference type="EC" id="3.2.1.17"/>
    </reaction>
</comment>
<name>A0A5J5F9A7_9PEZI</name>
<evidence type="ECO:0000256" key="2">
    <source>
        <dbReference type="ARBA" id="ARBA00022529"/>
    </source>
</evidence>
<evidence type="ECO:0000256" key="4">
    <source>
        <dbReference type="ARBA" id="ARBA00022801"/>
    </source>
</evidence>
<evidence type="ECO:0000256" key="3">
    <source>
        <dbReference type="ARBA" id="ARBA00022638"/>
    </source>
</evidence>
<dbReference type="Gene3D" id="2.30.30.40">
    <property type="entry name" value="SH3 Domains"/>
    <property type="match status" value="1"/>
</dbReference>
<sequence>MHALTLLTATLIGFAAAYPVKTDLHCRSSPSTSASIVRTYPKGTEIQISCQTTGTSVEGSNVWDKTQHGCYVADYYVKTGHSGIFTTKCSSGGGGSCPPPPINAATVALIKEFEGFVPRPAPDPIGLPTVGYGHLCKTKGCAEVPYSFPLTQTTAAKLLQTDIKTFTSCVSKYIKDSIKLNDNQFGALSSWAYNVGCGNVQTSSLIRRLNAGENPNTVAAQELPKWKYAGGKVMPGLVRRRNAEVALFKKASSVQAHPPKC</sequence>
<keyword evidence="2" id="KW-0929">Antimicrobial</keyword>
<evidence type="ECO:0000256" key="1">
    <source>
        <dbReference type="ARBA" id="ARBA00000632"/>
    </source>
</evidence>
<evidence type="ECO:0000313" key="8">
    <source>
        <dbReference type="EMBL" id="KAA8913413.1"/>
    </source>
</evidence>
<dbReference type="HAMAP" id="MF_04110">
    <property type="entry name" value="ENDOLYSIN_T4"/>
    <property type="match status" value="1"/>
</dbReference>
<dbReference type="InterPro" id="IPR034690">
    <property type="entry name" value="Endolysin_T4_type"/>
</dbReference>
<gene>
    <name evidence="8" type="ORF">FN846DRAFT_806931</name>
</gene>
<evidence type="ECO:0000313" key="9">
    <source>
        <dbReference type="Proteomes" id="UP000326924"/>
    </source>
</evidence>
<dbReference type="InParanoid" id="A0A5J5F9A7"/>
<keyword evidence="5" id="KW-1035">Host cytoplasm</keyword>
<keyword evidence="9" id="KW-1185">Reference proteome</keyword>
<dbReference type="InterPro" id="IPR051018">
    <property type="entry name" value="Bacteriophage_GH24"/>
</dbReference>
<dbReference type="OrthoDB" id="5358886at2759"/>
<dbReference type="GO" id="GO:0031640">
    <property type="term" value="P:killing of cells of another organism"/>
    <property type="evidence" value="ECO:0007669"/>
    <property type="project" value="UniProtKB-KW"/>
</dbReference>
<feature type="chain" id="PRO_5023841115" evidence="7">
    <location>
        <begin position="18"/>
        <end position="261"/>
    </location>
</feature>
<dbReference type="GO" id="GO:0016998">
    <property type="term" value="P:cell wall macromolecule catabolic process"/>
    <property type="evidence" value="ECO:0007669"/>
    <property type="project" value="InterPro"/>
</dbReference>
<dbReference type="EMBL" id="VXIS01000015">
    <property type="protein sequence ID" value="KAA8913413.1"/>
    <property type="molecule type" value="Genomic_DNA"/>
</dbReference>
<dbReference type="GO" id="GO:0042742">
    <property type="term" value="P:defense response to bacterium"/>
    <property type="evidence" value="ECO:0007669"/>
    <property type="project" value="UniProtKB-KW"/>
</dbReference>
<accession>A0A5J5F9A7</accession>
<keyword evidence="6" id="KW-0326">Glycosidase</keyword>
<dbReference type="SUPFAM" id="SSF53955">
    <property type="entry name" value="Lysozyme-like"/>
    <property type="match status" value="1"/>
</dbReference>
<reference evidence="8 9" key="1">
    <citation type="submission" date="2019-09" db="EMBL/GenBank/DDBJ databases">
        <title>Draft genome of the ectomycorrhizal ascomycete Sphaerosporella brunnea.</title>
        <authorList>
            <consortium name="DOE Joint Genome Institute"/>
            <person name="Benucci G.M."/>
            <person name="Marozzi G."/>
            <person name="Antonielli L."/>
            <person name="Sanchez S."/>
            <person name="Marco P."/>
            <person name="Wang X."/>
            <person name="Falini L.B."/>
            <person name="Barry K."/>
            <person name="Haridas S."/>
            <person name="Lipzen A."/>
            <person name="Labutti K."/>
            <person name="Grigoriev I.V."/>
            <person name="Murat C."/>
            <person name="Martin F."/>
            <person name="Albertini E."/>
            <person name="Donnini D."/>
            <person name="Bonito G."/>
        </authorList>
    </citation>
    <scope>NUCLEOTIDE SEQUENCE [LARGE SCALE GENOMIC DNA]</scope>
    <source>
        <strain evidence="8 9">Sb_GMNB300</strain>
    </source>
</reference>
<organism evidence="8 9">
    <name type="scientific">Sphaerosporella brunnea</name>
    <dbReference type="NCBI Taxonomy" id="1250544"/>
    <lineage>
        <taxon>Eukaryota</taxon>
        <taxon>Fungi</taxon>
        <taxon>Dikarya</taxon>
        <taxon>Ascomycota</taxon>
        <taxon>Pezizomycotina</taxon>
        <taxon>Pezizomycetes</taxon>
        <taxon>Pezizales</taxon>
        <taxon>Pyronemataceae</taxon>
        <taxon>Sphaerosporella</taxon>
    </lineage>
</organism>
<dbReference type="CDD" id="cd00737">
    <property type="entry name" value="lyz_endolysin_autolysin"/>
    <property type="match status" value="1"/>
</dbReference>
<dbReference type="GO" id="GO:0009253">
    <property type="term" value="P:peptidoglycan catabolic process"/>
    <property type="evidence" value="ECO:0007669"/>
    <property type="project" value="InterPro"/>
</dbReference>
<keyword evidence="4" id="KW-0378">Hydrolase</keyword>
<dbReference type="PANTHER" id="PTHR38107:SF3">
    <property type="entry name" value="LYSOZYME RRRD-RELATED"/>
    <property type="match status" value="1"/>
</dbReference>
<dbReference type="InterPro" id="IPR033907">
    <property type="entry name" value="Endolysin_autolysin"/>
</dbReference>